<proteinExistence type="predicted"/>
<dbReference type="RefSeq" id="WP_344786324.1">
    <property type="nucleotide sequence ID" value="NZ_BAABCA010000001.1"/>
</dbReference>
<dbReference type="SUPFAM" id="SSF54909">
    <property type="entry name" value="Dimeric alpha+beta barrel"/>
    <property type="match status" value="1"/>
</dbReference>
<gene>
    <name evidence="2" type="ORF">GCM10022291_03470</name>
</gene>
<dbReference type="Pfam" id="PF11695">
    <property type="entry name" value="DUF3291"/>
    <property type="match status" value="1"/>
</dbReference>
<organism evidence="2 3">
    <name type="scientific">Postechiella marina</name>
    <dbReference type="NCBI Taxonomy" id="943941"/>
    <lineage>
        <taxon>Bacteria</taxon>
        <taxon>Pseudomonadati</taxon>
        <taxon>Bacteroidota</taxon>
        <taxon>Flavobacteriia</taxon>
        <taxon>Flavobacteriales</taxon>
        <taxon>Flavobacteriaceae</taxon>
        <taxon>Postechiella</taxon>
    </lineage>
</organism>
<evidence type="ECO:0000313" key="3">
    <source>
        <dbReference type="Proteomes" id="UP001501496"/>
    </source>
</evidence>
<dbReference type="InterPro" id="IPR011008">
    <property type="entry name" value="Dimeric_a/b-barrel"/>
</dbReference>
<dbReference type="InterPro" id="IPR021708">
    <property type="entry name" value="DUF3291"/>
</dbReference>
<protein>
    <submittedName>
        <fullName evidence="2">DUF3291 domain-containing protein</fullName>
    </submittedName>
</protein>
<dbReference type="Proteomes" id="UP001501496">
    <property type="component" value="Unassembled WGS sequence"/>
</dbReference>
<evidence type="ECO:0000259" key="1">
    <source>
        <dbReference type="Pfam" id="PF11695"/>
    </source>
</evidence>
<name>A0ABP8BZZ7_9FLAO</name>
<accession>A0ABP8BZZ7</accession>
<dbReference type="EMBL" id="BAABCA010000001">
    <property type="protein sequence ID" value="GAA4231302.1"/>
    <property type="molecule type" value="Genomic_DNA"/>
</dbReference>
<keyword evidence="3" id="KW-1185">Reference proteome</keyword>
<comment type="caution">
    <text evidence="2">The sequence shown here is derived from an EMBL/GenBank/DDBJ whole genome shotgun (WGS) entry which is preliminary data.</text>
</comment>
<evidence type="ECO:0000313" key="2">
    <source>
        <dbReference type="EMBL" id="GAA4231302.1"/>
    </source>
</evidence>
<sequence>MSVYHLSQVNIAKRLAPIDDPIMQDFVNNVDRINTLADKHEGFIWRLKDEDKEVAAQVFEDDTLLINMSIWENLDTLFNYTYKSGHVDIFKRKKEWFSKMKLMHMAFWYTPEGYKPTFKDAKQRLDYLHKHGDTPYAFGFKKKFTVKDAINYTPII</sequence>
<feature type="domain" description="DUF3291" evidence="1">
    <location>
        <begin position="6"/>
        <end position="142"/>
    </location>
</feature>
<reference evidence="3" key="1">
    <citation type="journal article" date="2019" name="Int. J. Syst. Evol. Microbiol.">
        <title>The Global Catalogue of Microorganisms (GCM) 10K type strain sequencing project: providing services to taxonomists for standard genome sequencing and annotation.</title>
        <authorList>
            <consortium name="The Broad Institute Genomics Platform"/>
            <consortium name="The Broad Institute Genome Sequencing Center for Infectious Disease"/>
            <person name="Wu L."/>
            <person name="Ma J."/>
        </authorList>
    </citation>
    <scope>NUCLEOTIDE SEQUENCE [LARGE SCALE GENOMIC DNA]</scope>
    <source>
        <strain evidence="3">JCM 17630</strain>
    </source>
</reference>